<comment type="caution">
    <text evidence="9">The sequence shown here is derived from an EMBL/GenBank/DDBJ whole genome shotgun (WGS) entry which is preliminary data.</text>
</comment>
<keyword evidence="10" id="KW-1185">Reference proteome</keyword>
<feature type="region of interest" description="Disordered" evidence="6">
    <location>
        <begin position="305"/>
        <end position="333"/>
    </location>
</feature>
<keyword evidence="4 9" id="KW-0418">Kinase</keyword>
<name>A0ABU2BHU9_9MICC</name>
<keyword evidence="3" id="KW-0547">Nucleotide-binding</keyword>
<protein>
    <recommendedName>
        <fullName evidence="1">non-specific serine/threonine protein kinase</fullName>
        <ecNumber evidence="1">2.7.11.1</ecNumber>
    </recommendedName>
</protein>
<keyword evidence="5" id="KW-0067">ATP-binding</keyword>
<feature type="compositionally biased region" description="Low complexity" evidence="6">
    <location>
        <begin position="305"/>
        <end position="315"/>
    </location>
</feature>
<dbReference type="Pfam" id="PF00069">
    <property type="entry name" value="Pkinase"/>
    <property type="match status" value="1"/>
</dbReference>
<dbReference type="SMART" id="SM00220">
    <property type="entry name" value="S_TKc"/>
    <property type="match status" value="1"/>
</dbReference>
<dbReference type="InterPro" id="IPR050660">
    <property type="entry name" value="NEK_Ser/Thr_kinase"/>
</dbReference>
<feature type="region of interest" description="Disordered" evidence="6">
    <location>
        <begin position="401"/>
        <end position="420"/>
    </location>
</feature>
<feature type="transmembrane region" description="Helical" evidence="7">
    <location>
        <begin position="370"/>
        <end position="392"/>
    </location>
</feature>
<dbReference type="EC" id="2.7.11.1" evidence="1"/>
<dbReference type="InterPro" id="IPR000719">
    <property type="entry name" value="Prot_kinase_dom"/>
</dbReference>
<evidence type="ECO:0000256" key="4">
    <source>
        <dbReference type="ARBA" id="ARBA00022777"/>
    </source>
</evidence>
<dbReference type="PROSITE" id="PS50011">
    <property type="entry name" value="PROTEIN_KINASE_DOM"/>
    <property type="match status" value="1"/>
</dbReference>
<dbReference type="InterPro" id="IPR011009">
    <property type="entry name" value="Kinase-like_dom_sf"/>
</dbReference>
<accession>A0ABU2BHU9</accession>
<keyword evidence="7" id="KW-0472">Membrane</keyword>
<dbReference type="EMBL" id="JAVDYI010000001">
    <property type="protein sequence ID" value="MDR7358227.1"/>
    <property type="molecule type" value="Genomic_DNA"/>
</dbReference>
<evidence type="ECO:0000256" key="7">
    <source>
        <dbReference type="SAM" id="Phobius"/>
    </source>
</evidence>
<evidence type="ECO:0000256" key="1">
    <source>
        <dbReference type="ARBA" id="ARBA00012513"/>
    </source>
</evidence>
<dbReference type="GO" id="GO:0004674">
    <property type="term" value="F:protein serine/threonine kinase activity"/>
    <property type="evidence" value="ECO:0007669"/>
    <property type="project" value="UniProtKB-EC"/>
</dbReference>
<keyword evidence="2 9" id="KW-0808">Transferase</keyword>
<evidence type="ECO:0000256" key="2">
    <source>
        <dbReference type="ARBA" id="ARBA00022679"/>
    </source>
</evidence>
<dbReference type="Proteomes" id="UP001183817">
    <property type="component" value="Unassembled WGS sequence"/>
</dbReference>
<dbReference type="PANTHER" id="PTHR43671">
    <property type="entry name" value="SERINE/THREONINE-PROTEIN KINASE NEK"/>
    <property type="match status" value="1"/>
</dbReference>
<evidence type="ECO:0000259" key="8">
    <source>
        <dbReference type="PROSITE" id="PS50011"/>
    </source>
</evidence>
<organism evidence="9 10">
    <name type="scientific">Paeniglutamicibacter sulfureus</name>
    <dbReference type="NCBI Taxonomy" id="43666"/>
    <lineage>
        <taxon>Bacteria</taxon>
        <taxon>Bacillati</taxon>
        <taxon>Actinomycetota</taxon>
        <taxon>Actinomycetes</taxon>
        <taxon>Micrococcales</taxon>
        <taxon>Micrococcaceae</taxon>
        <taxon>Paeniglutamicibacter</taxon>
    </lineage>
</organism>
<evidence type="ECO:0000313" key="9">
    <source>
        <dbReference type="EMBL" id="MDR7358227.1"/>
    </source>
</evidence>
<evidence type="ECO:0000256" key="3">
    <source>
        <dbReference type="ARBA" id="ARBA00022741"/>
    </source>
</evidence>
<feature type="compositionally biased region" description="Low complexity" evidence="6">
    <location>
        <begin position="401"/>
        <end position="412"/>
    </location>
</feature>
<dbReference type="SUPFAM" id="SSF56112">
    <property type="entry name" value="Protein kinase-like (PK-like)"/>
    <property type="match status" value="1"/>
</dbReference>
<gene>
    <name evidence="9" type="ORF">J2S64_001918</name>
</gene>
<dbReference type="RefSeq" id="WP_310290003.1">
    <property type="nucleotide sequence ID" value="NZ_BAAAWO010000001.1"/>
</dbReference>
<evidence type="ECO:0000313" key="10">
    <source>
        <dbReference type="Proteomes" id="UP001183817"/>
    </source>
</evidence>
<dbReference type="CDD" id="cd14014">
    <property type="entry name" value="STKc_PknB_like"/>
    <property type="match status" value="1"/>
</dbReference>
<dbReference type="Gene3D" id="1.10.510.10">
    <property type="entry name" value="Transferase(Phosphotransferase) domain 1"/>
    <property type="match status" value="1"/>
</dbReference>
<dbReference type="PANTHER" id="PTHR43671:SF13">
    <property type="entry name" value="SERINE_THREONINE-PROTEIN KINASE NEK2"/>
    <property type="match status" value="1"/>
</dbReference>
<proteinExistence type="predicted"/>
<sequence>MANVQPGDALGASYRFVEPLGSGAVGEVWRVSALPGDPDLAAKVLRPEHAHDPALVERFVKERSVLLALRHPNIVAVRDLVVEGERLAILMDLVPGGSLRDLLEDRRTLAAADALAICAEMLDAIAYAHTRNTTHRDIKPDNVLLAEPWKPGLTGAVRVSDFGIASVMHEKSRHTTGMVGTPAYMPPELLSTGETGPAADLYATGIMLYEMLSGRTPYAGTGTDFTLAYRHVTTLPPRLAVPDALWEALESLLGKDPRQRPGAPEAAARLRRLAAQFADLPALPLAAQPEDFQPLDRPATVLRGAAAAPDPGSDAVQDSGSGASVLPELGPVGQHTVVRSMPRSELRPRPQPAPAPARAGWRPAWLHGKAIALIAGGLVAAIAIVIGAMALAKPETPAAAPAADSTASQQDAPLPSGLSVSRSAQYDAQAHEVKLTITYAAQKAPLGGPFLEVLPGASASASCPPATWEKIEATRNQPSLTGISATCGWSLAGITVPAKGSVEASARIPVELVGVNALEQWLEASAAATTAAVSDPAAAGSAYPVQRLRDIKVVTPARTVSQTALPVTLVPVWPGGEDVLNPLYTSPSTGKASAMLAAVAGGEKGVRFSDGCSGSLAVSADGLVVTALSVTPNCILRAGVGNFTDLASDPFGITTRG</sequence>
<keyword evidence="7" id="KW-1133">Transmembrane helix</keyword>
<reference evidence="9 10" key="1">
    <citation type="submission" date="2023-07" db="EMBL/GenBank/DDBJ databases">
        <title>Sequencing the genomes of 1000 actinobacteria strains.</title>
        <authorList>
            <person name="Klenk H.-P."/>
        </authorList>
    </citation>
    <scope>NUCLEOTIDE SEQUENCE [LARGE SCALE GENOMIC DNA]</scope>
    <source>
        <strain evidence="9 10">DSM 20167</strain>
    </source>
</reference>
<dbReference type="Gene3D" id="3.30.200.20">
    <property type="entry name" value="Phosphorylase Kinase, domain 1"/>
    <property type="match status" value="1"/>
</dbReference>
<evidence type="ECO:0000256" key="5">
    <source>
        <dbReference type="ARBA" id="ARBA00022840"/>
    </source>
</evidence>
<evidence type="ECO:0000256" key="6">
    <source>
        <dbReference type="SAM" id="MobiDB-lite"/>
    </source>
</evidence>
<keyword evidence="7" id="KW-0812">Transmembrane</keyword>
<feature type="domain" description="Protein kinase" evidence="8">
    <location>
        <begin position="14"/>
        <end position="273"/>
    </location>
</feature>